<keyword evidence="3" id="KW-1185">Reference proteome</keyword>
<dbReference type="EMBL" id="CAQQ02128580">
    <property type="status" value="NOT_ANNOTATED_CDS"/>
    <property type="molecule type" value="Genomic_DNA"/>
</dbReference>
<keyword evidence="1" id="KW-1133">Transmembrane helix</keyword>
<proteinExistence type="predicted"/>
<dbReference type="EnsemblMetazoa" id="MESCA002028-RA">
    <property type="protein sequence ID" value="MESCA002028-PA"/>
    <property type="gene ID" value="MESCA002028"/>
</dbReference>
<reference evidence="3" key="1">
    <citation type="submission" date="2013-02" db="EMBL/GenBank/DDBJ databases">
        <authorList>
            <person name="Hughes D."/>
        </authorList>
    </citation>
    <scope>NUCLEOTIDE SEQUENCE</scope>
    <source>
        <strain>Durham</strain>
        <strain evidence="3">NC isolate 2 -- Noor lab</strain>
    </source>
</reference>
<feature type="transmembrane region" description="Helical" evidence="1">
    <location>
        <begin position="20"/>
        <end position="38"/>
    </location>
</feature>
<protein>
    <submittedName>
        <fullName evidence="2">Uncharacterized protein</fullName>
    </submittedName>
</protein>
<organism evidence="2 3">
    <name type="scientific">Megaselia scalaris</name>
    <name type="common">Humpbacked fly</name>
    <name type="synonym">Phora scalaris</name>
    <dbReference type="NCBI Taxonomy" id="36166"/>
    <lineage>
        <taxon>Eukaryota</taxon>
        <taxon>Metazoa</taxon>
        <taxon>Ecdysozoa</taxon>
        <taxon>Arthropoda</taxon>
        <taxon>Hexapoda</taxon>
        <taxon>Insecta</taxon>
        <taxon>Pterygota</taxon>
        <taxon>Neoptera</taxon>
        <taxon>Endopterygota</taxon>
        <taxon>Diptera</taxon>
        <taxon>Brachycera</taxon>
        <taxon>Muscomorpha</taxon>
        <taxon>Platypezoidea</taxon>
        <taxon>Phoridae</taxon>
        <taxon>Megaseliini</taxon>
        <taxon>Megaselia</taxon>
    </lineage>
</organism>
<accession>T1GF94</accession>
<dbReference type="AlphaFoldDB" id="T1GF94"/>
<dbReference type="EMBL" id="CAQQ02128581">
    <property type="status" value="NOT_ANNOTATED_CDS"/>
    <property type="molecule type" value="Genomic_DNA"/>
</dbReference>
<evidence type="ECO:0000256" key="1">
    <source>
        <dbReference type="SAM" id="Phobius"/>
    </source>
</evidence>
<keyword evidence="1" id="KW-0812">Transmembrane</keyword>
<keyword evidence="1" id="KW-0472">Membrane</keyword>
<name>T1GF94_MEGSC</name>
<reference evidence="2" key="2">
    <citation type="submission" date="2015-06" db="UniProtKB">
        <authorList>
            <consortium name="EnsemblMetazoa"/>
        </authorList>
    </citation>
    <scope>IDENTIFICATION</scope>
</reference>
<dbReference type="HOGENOM" id="CLU_2963434_0_0_1"/>
<sequence>MLRFGHPFWAILMCLVYDFRYSYVYFTYFIATTLVLSIQRCGSVAGHIERMEANTAAEK</sequence>
<dbReference type="Proteomes" id="UP000015102">
    <property type="component" value="Unassembled WGS sequence"/>
</dbReference>
<evidence type="ECO:0000313" key="3">
    <source>
        <dbReference type="Proteomes" id="UP000015102"/>
    </source>
</evidence>
<evidence type="ECO:0000313" key="2">
    <source>
        <dbReference type="EnsemblMetazoa" id="MESCA002028-PA"/>
    </source>
</evidence>